<feature type="compositionally biased region" description="Low complexity" evidence="1">
    <location>
        <begin position="86"/>
        <end position="95"/>
    </location>
</feature>
<keyword evidence="2" id="KW-1133">Transmembrane helix</keyword>
<evidence type="ECO:0000313" key="4">
    <source>
        <dbReference type="Proteomes" id="UP001162480"/>
    </source>
</evidence>
<accession>A0AA36AIP8</accession>
<dbReference type="AlphaFoldDB" id="A0AA36AIP8"/>
<gene>
    <name evidence="3" type="ORF">OCTVUL_1B006655</name>
</gene>
<organism evidence="3 4">
    <name type="scientific">Octopus vulgaris</name>
    <name type="common">Common octopus</name>
    <dbReference type="NCBI Taxonomy" id="6645"/>
    <lineage>
        <taxon>Eukaryota</taxon>
        <taxon>Metazoa</taxon>
        <taxon>Spiralia</taxon>
        <taxon>Lophotrochozoa</taxon>
        <taxon>Mollusca</taxon>
        <taxon>Cephalopoda</taxon>
        <taxon>Coleoidea</taxon>
        <taxon>Octopodiformes</taxon>
        <taxon>Octopoda</taxon>
        <taxon>Incirrata</taxon>
        <taxon>Octopodidae</taxon>
        <taxon>Octopus</taxon>
    </lineage>
</organism>
<keyword evidence="2" id="KW-0812">Transmembrane</keyword>
<name>A0AA36AIP8_OCTVU</name>
<dbReference type="Proteomes" id="UP001162480">
    <property type="component" value="Chromosome 2"/>
</dbReference>
<sequence length="95" mass="9704">MAIVDGVVGNVIGATVVSDAIAAVIALIDSSKEKLKLQEPQQVILLWKNALFKIFMGLQSRGKIAISIRVGCGGDGGGGSSGGDSGYSSRSIHAF</sequence>
<proteinExistence type="predicted"/>
<feature type="region of interest" description="Disordered" evidence="1">
    <location>
        <begin position="74"/>
        <end position="95"/>
    </location>
</feature>
<dbReference type="EMBL" id="OX597815">
    <property type="protein sequence ID" value="CAI9716866.1"/>
    <property type="molecule type" value="Genomic_DNA"/>
</dbReference>
<protein>
    <submittedName>
        <fullName evidence="3">Uncharacterized protein</fullName>
    </submittedName>
</protein>
<evidence type="ECO:0000256" key="2">
    <source>
        <dbReference type="SAM" id="Phobius"/>
    </source>
</evidence>
<evidence type="ECO:0000313" key="3">
    <source>
        <dbReference type="EMBL" id="CAI9716866.1"/>
    </source>
</evidence>
<keyword evidence="2" id="KW-0472">Membrane</keyword>
<feature type="transmembrane region" description="Helical" evidence="2">
    <location>
        <begin position="6"/>
        <end position="28"/>
    </location>
</feature>
<reference evidence="3" key="1">
    <citation type="submission" date="2023-08" db="EMBL/GenBank/DDBJ databases">
        <authorList>
            <person name="Alioto T."/>
            <person name="Alioto T."/>
            <person name="Gomez Garrido J."/>
        </authorList>
    </citation>
    <scope>NUCLEOTIDE SEQUENCE</scope>
</reference>
<keyword evidence="4" id="KW-1185">Reference proteome</keyword>
<evidence type="ECO:0000256" key="1">
    <source>
        <dbReference type="SAM" id="MobiDB-lite"/>
    </source>
</evidence>
<feature type="compositionally biased region" description="Gly residues" evidence="1">
    <location>
        <begin position="74"/>
        <end position="85"/>
    </location>
</feature>